<proteinExistence type="predicted"/>
<dbReference type="STRING" id="1423715.FD25_GL002029"/>
<dbReference type="Proteomes" id="UP000051955">
    <property type="component" value="Unassembled WGS sequence"/>
</dbReference>
<dbReference type="CDD" id="cd00118">
    <property type="entry name" value="LysM"/>
    <property type="match status" value="1"/>
</dbReference>
<sequence>MINLAKTNSFKPAGQVLINQREVPFATYRVQEGDTVYGLWLRFRDKTTVGALNAANGLQGNELVTGKTLKIPLVV</sequence>
<comment type="caution">
    <text evidence="2">The sequence shown here is derived from an EMBL/GenBank/DDBJ whole genome shotgun (WGS) entry which is preliminary data.</text>
</comment>
<protein>
    <recommendedName>
        <fullName evidence="1">LysM domain-containing protein</fullName>
    </recommendedName>
</protein>
<evidence type="ECO:0000313" key="2">
    <source>
        <dbReference type="EMBL" id="KRK96532.1"/>
    </source>
</evidence>
<dbReference type="PROSITE" id="PS51782">
    <property type="entry name" value="LYSM"/>
    <property type="match status" value="1"/>
</dbReference>
<reference evidence="2 3" key="1">
    <citation type="journal article" date="2015" name="Genome Announc.">
        <title>Expanding the biotechnology potential of lactobacilli through comparative genomics of 213 strains and associated genera.</title>
        <authorList>
            <person name="Sun Z."/>
            <person name="Harris H.M."/>
            <person name="McCann A."/>
            <person name="Guo C."/>
            <person name="Argimon S."/>
            <person name="Zhang W."/>
            <person name="Yang X."/>
            <person name="Jeffery I.B."/>
            <person name="Cooney J.C."/>
            <person name="Kagawa T.F."/>
            <person name="Liu W."/>
            <person name="Song Y."/>
            <person name="Salvetti E."/>
            <person name="Wrobel A."/>
            <person name="Rasinkangas P."/>
            <person name="Parkhill J."/>
            <person name="Rea M.C."/>
            <person name="O'Sullivan O."/>
            <person name="Ritari J."/>
            <person name="Douillard F.P."/>
            <person name="Paul Ross R."/>
            <person name="Yang R."/>
            <person name="Briner A.E."/>
            <person name="Felis G.E."/>
            <person name="de Vos W.M."/>
            <person name="Barrangou R."/>
            <person name="Klaenhammer T.R."/>
            <person name="Caufield P.W."/>
            <person name="Cui Y."/>
            <person name="Zhang H."/>
            <person name="O'Toole P.W."/>
        </authorList>
    </citation>
    <scope>NUCLEOTIDE SEQUENCE [LARGE SCALE GENOMIC DNA]</scope>
    <source>
        <strain evidence="2 3">DSM 19394</strain>
    </source>
</reference>
<evidence type="ECO:0000259" key="1">
    <source>
        <dbReference type="PROSITE" id="PS51782"/>
    </source>
</evidence>
<name>A0A0R1LTK5_9LACO</name>
<gene>
    <name evidence="2" type="ORF">FD25_GL002029</name>
</gene>
<dbReference type="AlphaFoldDB" id="A0A0R1LTK5"/>
<dbReference type="OrthoDB" id="2309554at2"/>
<feature type="domain" description="LysM" evidence="1">
    <location>
        <begin position="26"/>
        <end position="71"/>
    </location>
</feature>
<dbReference type="EMBL" id="AZDV01000003">
    <property type="protein sequence ID" value="KRK96532.1"/>
    <property type="molecule type" value="Genomic_DNA"/>
</dbReference>
<dbReference type="PATRIC" id="fig|1423715.3.peg.2082"/>
<accession>A0A0R1LTK5</accession>
<organism evidence="2 3">
    <name type="scientific">Levilactobacillus acidifarinae DSM 19394 = JCM 15949</name>
    <dbReference type="NCBI Taxonomy" id="1423715"/>
    <lineage>
        <taxon>Bacteria</taxon>
        <taxon>Bacillati</taxon>
        <taxon>Bacillota</taxon>
        <taxon>Bacilli</taxon>
        <taxon>Lactobacillales</taxon>
        <taxon>Lactobacillaceae</taxon>
        <taxon>Levilactobacillus</taxon>
    </lineage>
</organism>
<dbReference type="InterPro" id="IPR036779">
    <property type="entry name" value="LysM_dom_sf"/>
</dbReference>
<dbReference type="SMART" id="SM00257">
    <property type="entry name" value="LysM"/>
    <property type="match status" value="1"/>
</dbReference>
<dbReference type="InterPro" id="IPR018392">
    <property type="entry name" value="LysM"/>
</dbReference>
<dbReference type="Pfam" id="PF01476">
    <property type="entry name" value="LysM"/>
    <property type="match status" value="1"/>
</dbReference>
<dbReference type="Gene3D" id="3.10.350.10">
    <property type="entry name" value="LysM domain"/>
    <property type="match status" value="1"/>
</dbReference>
<evidence type="ECO:0000313" key="3">
    <source>
        <dbReference type="Proteomes" id="UP000051955"/>
    </source>
</evidence>
<dbReference type="SUPFAM" id="SSF54106">
    <property type="entry name" value="LysM domain"/>
    <property type="match status" value="1"/>
</dbReference>
<keyword evidence="3" id="KW-1185">Reference proteome</keyword>